<dbReference type="PANTHER" id="PTHR10209">
    <property type="entry name" value="OXIDOREDUCTASE, 2OG-FE II OXYGENASE FAMILY PROTEIN"/>
    <property type="match status" value="1"/>
</dbReference>
<dbReference type="GO" id="GO:0051213">
    <property type="term" value="F:dioxygenase activity"/>
    <property type="evidence" value="ECO:0007669"/>
    <property type="project" value="UniProtKB-ARBA"/>
</dbReference>
<evidence type="ECO:0000256" key="3">
    <source>
        <dbReference type="ARBA" id="ARBA00023002"/>
    </source>
</evidence>
<accession>A0A2P5YRK0</accession>
<dbReference type="Pfam" id="PF14226">
    <property type="entry name" value="DIOX_N"/>
    <property type="match status" value="1"/>
</dbReference>
<dbReference type="PROSITE" id="PS51471">
    <property type="entry name" value="FE2OG_OXY"/>
    <property type="match status" value="1"/>
</dbReference>
<comment type="similarity">
    <text evidence="1 5">Belongs to the iron/ascorbate-dependent oxidoreductase family.</text>
</comment>
<dbReference type="InterPro" id="IPR005123">
    <property type="entry name" value="Oxoglu/Fe-dep_dioxygenase_dom"/>
</dbReference>
<organism evidence="7 8">
    <name type="scientific">Gossypium barbadense</name>
    <name type="common">Sea Island cotton</name>
    <name type="synonym">Hibiscus barbadensis</name>
    <dbReference type="NCBI Taxonomy" id="3634"/>
    <lineage>
        <taxon>Eukaryota</taxon>
        <taxon>Viridiplantae</taxon>
        <taxon>Streptophyta</taxon>
        <taxon>Embryophyta</taxon>
        <taxon>Tracheophyta</taxon>
        <taxon>Spermatophyta</taxon>
        <taxon>Magnoliopsida</taxon>
        <taxon>eudicotyledons</taxon>
        <taxon>Gunneridae</taxon>
        <taxon>Pentapetalae</taxon>
        <taxon>rosids</taxon>
        <taxon>malvids</taxon>
        <taxon>Malvales</taxon>
        <taxon>Malvaceae</taxon>
        <taxon>Malvoideae</taxon>
        <taxon>Gossypium</taxon>
    </lineage>
</organism>
<dbReference type="Proteomes" id="UP000239757">
    <property type="component" value="Unassembled WGS sequence"/>
</dbReference>
<dbReference type="Pfam" id="PF03171">
    <property type="entry name" value="2OG-FeII_Oxy"/>
    <property type="match status" value="1"/>
</dbReference>
<evidence type="ECO:0000256" key="4">
    <source>
        <dbReference type="ARBA" id="ARBA00023004"/>
    </source>
</evidence>
<protein>
    <recommendedName>
        <fullName evidence="6">Fe2OG dioxygenase domain-containing protein</fullName>
    </recommendedName>
</protein>
<dbReference type="GO" id="GO:0046872">
    <property type="term" value="F:metal ion binding"/>
    <property type="evidence" value="ECO:0007669"/>
    <property type="project" value="UniProtKB-KW"/>
</dbReference>
<evidence type="ECO:0000256" key="5">
    <source>
        <dbReference type="RuleBase" id="RU003682"/>
    </source>
</evidence>
<proteinExistence type="inferred from homology"/>
<evidence type="ECO:0000256" key="1">
    <source>
        <dbReference type="ARBA" id="ARBA00008056"/>
    </source>
</evidence>
<evidence type="ECO:0000313" key="7">
    <source>
        <dbReference type="EMBL" id="PPS18224.1"/>
    </source>
</evidence>
<feature type="domain" description="Fe2OG dioxygenase" evidence="6">
    <location>
        <begin position="193"/>
        <end position="292"/>
    </location>
</feature>
<dbReference type="EMBL" id="KZ662858">
    <property type="protein sequence ID" value="PPS18224.1"/>
    <property type="molecule type" value="Genomic_DNA"/>
</dbReference>
<dbReference type="PANTHER" id="PTHR10209:SF776">
    <property type="entry name" value="2OG-FE(II) OXYGENASE FAMILY OXIDOREDUCTASE"/>
    <property type="match status" value="1"/>
</dbReference>
<dbReference type="Gene3D" id="2.60.120.330">
    <property type="entry name" value="B-lactam Antibiotic, Isopenicillin N Synthase, Chain"/>
    <property type="match status" value="1"/>
</dbReference>
<dbReference type="SUPFAM" id="SSF51197">
    <property type="entry name" value="Clavaminate synthase-like"/>
    <property type="match status" value="1"/>
</dbReference>
<evidence type="ECO:0000313" key="8">
    <source>
        <dbReference type="Proteomes" id="UP000239757"/>
    </source>
</evidence>
<keyword evidence="3 5" id="KW-0560">Oxidoreductase</keyword>
<name>A0A2P5YRK0_GOSBA</name>
<dbReference type="OrthoDB" id="288590at2759"/>
<dbReference type="AlphaFoldDB" id="A0A2P5YRK0"/>
<keyword evidence="4 5" id="KW-0408">Iron</keyword>
<evidence type="ECO:0000259" key="6">
    <source>
        <dbReference type="PROSITE" id="PS51471"/>
    </source>
</evidence>
<dbReference type="InterPro" id="IPR026992">
    <property type="entry name" value="DIOX_N"/>
</dbReference>
<dbReference type="InterPro" id="IPR044861">
    <property type="entry name" value="IPNS-like_FE2OG_OXY"/>
</dbReference>
<dbReference type="InterPro" id="IPR027443">
    <property type="entry name" value="IPNS-like_sf"/>
</dbReference>
<sequence>MAASFTRDSGTQTPTTYDRFQELKAFDDSKSGVKGLVDAGITKIPRIFCRPKVEDHDSVKPIPTQFTIPVVDLENIKARSDEVVEGIRKAGGEIGFFQVVNHGVPQSVLEEMLAAARGFHELPTEVKKSYYTREKTKKVIYGSNFDLYDVLCLTDITMEFSKQIHKLGTTLFKLLSKAIGLTPDHLIGLDCSKGHCLLSHYYPACPEPELTLGTTKHSDPDFLTILLQYHIGGLQVFHQNQWFDVPFLPGALVVNIGDLLQLISNDKLKSVEHQVLANEKGPRVSVACFFTPHLYPSTRIYGPIKELLSKENPPLYRENTVEDFISYYDSKGLDEKSALAHFKLQP</sequence>
<keyword evidence="2 5" id="KW-0479">Metal-binding</keyword>
<reference evidence="7 8" key="1">
    <citation type="submission" date="2015-01" db="EMBL/GenBank/DDBJ databases">
        <title>Genome of allotetraploid Gossypium barbadense reveals genomic plasticity and fiber elongation in cotton evolution.</title>
        <authorList>
            <person name="Chen X."/>
            <person name="Liu X."/>
            <person name="Zhao B."/>
            <person name="Zheng H."/>
            <person name="Hu Y."/>
            <person name="Lu G."/>
            <person name="Yang C."/>
            <person name="Chen J."/>
            <person name="Shan C."/>
            <person name="Zhang L."/>
            <person name="Zhou Y."/>
            <person name="Wang L."/>
            <person name="Guo W."/>
            <person name="Bai Y."/>
            <person name="Ruan J."/>
            <person name="Shangguan X."/>
            <person name="Mao Y."/>
            <person name="Jiang J."/>
            <person name="Zhu Y."/>
            <person name="Lei J."/>
            <person name="Kang H."/>
            <person name="Chen S."/>
            <person name="He X."/>
            <person name="Wang R."/>
            <person name="Wang Y."/>
            <person name="Chen J."/>
            <person name="Wang L."/>
            <person name="Yu S."/>
            <person name="Wang B."/>
            <person name="Wei J."/>
            <person name="Song S."/>
            <person name="Lu X."/>
            <person name="Gao Z."/>
            <person name="Gu W."/>
            <person name="Deng X."/>
            <person name="Ma D."/>
            <person name="Wang S."/>
            <person name="Liang W."/>
            <person name="Fang L."/>
            <person name="Cai C."/>
            <person name="Zhu X."/>
            <person name="Zhou B."/>
            <person name="Zhang Y."/>
            <person name="Chen Z."/>
            <person name="Xu S."/>
            <person name="Zhu R."/>
            <person name="Wang S."/>
            <person name="Zhang T."/>
            <person name="Zhao G."/>
        </authorList>
    </citation>
    <scope>NUCLEOTIDE SEQUENCE [LARGE SCALE GENOMIC DNA]</scope>
    <source>
        <strain evidence="8">cv. Xinhai21</strain>
        <tissue evidence="7">Leaf</tissue>
    </source>
</reference>
<gene>
    <name evidence="7" type="ORF">GOBAR_AA02357</name>
</gene>
<evidence type="ECO:0000256" key="2">
    <source>
        <dbReference type="ARBA" id="ARBA00022723"/>
    </source>
</evidence>